<dbReference type="AlphaFoldDB" id="A0AAW2CRJ0"/>
<evidence type="ECO:0000313" key="2">
    <source>
        <dbReference type="Proteomes" id="UP001459277"/>
    </source>
</evidence>
<evidence type="ECO:0000313" key="1">
    <source>
        <dbReference type="EMBL" id="KAL0000038.1"/>
    </source>
</evidence>
<accession>A0AAW2CRJ0</accession>
<feature type="non-terminal residue" evidence="1">
    <location>
        <position position="1"/>
    </location>
</feature>
<gene>
    <name evidence="1" type="ORF">SO802_019640</name>
</gene>
<protein>
    <submittedName>
        <fullName evidence="1">Uncharacterized protein</fullName>
    </submittedName>
</protein>
<dbReference type="EMBL" id="JAZDWU010000006">
    <property type="protein sequence ID" value="KAL0000038.1"/>
    <property type="molecule type" value="Genomic_DNA"/>
</dbReference>
<comment type="caution">
    <text evidence="1">The sequence shown here is derived from an EMBL/GenBank/DDBJ whole genome shotgun (WGS) entry which is preliminary data.</text>
</comment>
<dbReference type="Proteomes" id="UP001459277">
    <property type="component" value="Unassembled WGS sequence"/>
</dbReference>
<reference evidence="1 2" key="1">
    <citation type="submission" date="2024-01" db="EMBL/GenBank/DDBJ databases">
        <title>A telomere-to-telomere, gap-free genome of sweet tea (Lithocarpus litseifolius).</title>
        <authorList>
            <person name="Zhou J."/>
        </authorList>
    </citation>
    <scope>NUCLEOTIDE SEQUENCE [LARGE SCALE GENOMIC DNA]</scope>
    <source>
        <strain evidence="1">Zhou-2022a</strain>
        <tissue evidence="1">Leaf</tissue>
    </source>
</reference>
<proteinExistence type="predicted"/>
<sequence length="64" mass="7085">SPSPHLVANNHHPHCSCQRRRGGFPSSFTSLPLHPSPLQLFFFTQISSSLLQNFKPQTPASTQS</sequence>
<name>A0AAW2CRJ0_9ROSI</name>
<organism evidence="1 2">
    <name type="scientific">Lithocarpus litseifolius</name>
    <dbReference type="NCBI Taxonomy" id="425828"/>
    <lineage>
        <taxon>Eukaryota</taxon>
        <taxon>Viridiplantae</taxon>
        <taxon>Streptophyta</taxon>
        <taxon>Embryophyta</taxon>
        <taxon>Tracheophyta</taxon>
        <taxon>Spermatophyta</taxon>
        <taxon>Magnoliopsida</taxon>
        <taxon>eudicotyledons</taxon>
        <taxon>Gunneridae</taxon>
        <taxon>Pentapetalae</taxon>
        <taxon>rosids</taxon>
        <taxon>fabids</taxon>
        <taxon>Fagales</taxon>
        <taxon>Fagaceae</taxon>
        <taxon>Lithocarpus</taxon>
    </lineage>
</organism>
<keyword evidence="2" id="KW-1185">Reference proteome</keyword>